<organism evidence="1">
    <name type="scientific">Arundo donax</name>
    <name type="common">Giant reed</name>
    <name type="synonym">Donax arundinaceus</name>
    <dbReference type="NCBI Taxonomy" id="35708"/>
    <lineage>
        <taxon>Eukaryota</taxon>
        <taxon>Viridiplantae</taxon>
        <taxon>Streptophyta</taxon>
        <taxon>Embryophyta</taxon>
        <taxon>Tracheophyta</taxon>
        <taxon>Spermatophyta</taxon>
        <taxon>Magnoliopsida</taxon>
        <taxon>Liliopsida</taxon>
        <taxon>Poales</taxon>
        <taxon>Poaceae</taxon>
        <taxon>PACMAD clade</taxon>
        <taxon>Arundinoideae</taxon>
        <taxon>Arundineae</taxon>
        <taxon>Arundo</taxon>
    </lineage>
</organism>
<sequence>MVGRTKIGSIMRHHHHHHMIKSSRCIHILPLPLLRLMYIAVVPLQITQVVRAALHYRLALPLAFQEAAHLLMSSWWRQPMGFLMLICSDKVVLGMFIKECCRMEQKLPLSS</sequence>
<protein>
    <submittedName>
        <fullName evidence="1">Uncharacterized protein</fullName>
    </submittedName>
</protein>
<name>A0A0A9DH18_ARUDO</name>
<accession>A0A0A9DH18</accession>
<evidence type="ECO:0000313" key="1">
    <source>
        <dbReference type="EMBL" id="JAD87879.1"/>
    </source>
</evidence>
<dbReference type="EMBL" id="GBRH01210016">
    <property type="protein sequence ID" value="JAD87879.1"/>
    <property type="molecule type" value="Transcribed_RNA"/>
</dbReference>
<reference evidence="1" key="2">
    <citation type="journal article" date="2015" name="Data Brief">
        <title>Shoot transcriptome of the giant reed, Arundo donax.</title>
        <authorList>
            <person name="Barrero R.A."/>
            <person name="Guerrero F.D."/>
            <person name="Moolhuijzen P."/>
            <person name="Goolsby J.A."/>
            <person name="Tidwell J."/>
            <person name="Bellgard S.E."/>
            <person name="Bellgard M.I."/>
        </authorList>
    </citation>
    <scope>NUCLEOTIDE SEQUENCE</scope>
    <source>
        <tissue evidence="1">Shoot tissue taken approximately 20 cm above the soil surface</tissue>
    </source>
</reference>
<reference evidence="1" key="1">
    <citation type="submission" date="2014-09" db="EMBL/GenBank/DDBJ databases">
        <authorList>
            <person name="Magalhaes I.L.F."/>
            <person name="Oliveira U."/>
            <person name="Santos F.R."/>
            <person name="Vidigal T.H.D.A."/>
            <person name="Brescovit A.D."/>
            <person name="Santos A.J."/>
        </authorList>
    </citation>
    <scope>NUCLEOTIDE SEQUENCE</scope>
    <source>
        <tissue evidence="1">Shoot tissue taken approximately 20 cm above the soil surface</tissue>
    </source>
</reference>
<proteinExistence type="predicted"/>
<dbReference type="AlphaFoldDB" id="A0A0A9DH18"/>